<dbReference type="EMBL" id="CAXHTA020000018">
    <property type="protein sequence ID" value="CAL5228518.1"/>
    <property type="molecule type" value="Genomic_DNA"/>
</dbReference>
<gene>
    <name evidence="1" type="primary">g11670</name>
    <name evidence="1" type="ORF">VP750_LOCUS10424</name>
</gene>
<evidence type="ECO:0000313" key="1">
    <source>
        <dbReference type="EMBL" id="CAL5228518.1"/>
    </source>
</evidence>
<accession>A0ABP1GE52</accession>
<dbReference type="InterPro" id="IPR040320">
    <property type="entry name" value="At4g37920-like"/>
</dbReference>
<protein>
    <submittedName>
        <fullName evidence="1">G11670 protein</fullName>
    </submittedName>
</protein>
<keyword evidence="2" id="KW-1185">Reference proteome</keyword>
<evidence type="ECO:0000313" key="2">
    <source>
        <dbReference type="Proteomes" id="UP001497392"/>
    </source>
</evidence>
<proteinExistence type="predicted"/>
<sequence>MSFQPQLSRAYKLIDLFATKSPDEWRKLIAFSKQWSSLADSVFKRLEERQSSAKEAEDRSKLRKLARRLRSVNEELTEYDTLLQCFRDRGEHEWESFVSMHRPSFTSDFFSHLENLVMAAHADRAYQEELAAMATKVLALVTSFDETTANEEAMAGAAQQFDDLLQVGSLEEADRKIDGLAGSGQLNPALLLTMAKAYSAAKDTNITKEEVKEIMGHLYFKAKESFAKMQPPEVRILKHLLTIDSPAQRAEEMRNAFTPGPELETEKQDFLNTTPQQLLSAVELILGAYERSAGSASMLGQAGTLMNPEVIVRMKDIQEAIRRDL</sequence>
<reference evidence="1 2" key="1">
    <citation type="submission" date="2024-06" db="EMBL/GenBank/DDBJ databases">
        <authorList>
            <person name="Kraege A."/>
            <person name="Thomma B."/>
        </authorList>
    </citation>
    <scope>NUCLEOTIDE SEQUENCE [LARGE SCALE GENOMIC DNA]</scope>
</reference>
<dbReference type="PANTHER" id="PTHR31755:SF3">
    <property type="entry name" value="EXOCYST COMPLEX COMPONENT SEC6"/>
    <property type="match status" value="1"/>
</dbReference>
<comment type="caution">
    <text evidence="1">The sequence shown here is derived from an EMBL/GenBank/DDBJ whole genome shotgun (WGS) entry which is preliminary data.</text>
</comment>
<organism evidence="1 2">
    <name type="scientific">Coccomyxa viridis</name>
    <dbReference type="NCBI Taxonomy" id="1274662"/>
    <lineage>
        <taxon>Eukaryota</taxon>
        <taxon>Viridiplantae</taxon>
        <taxon>Chlorophyta</taxon>
        <taxon>core chlorophytes</taxon>
        <taxon>Trebouxiophyceae</taxon>
        <taxon>Trebouxiophyceae incertae sedis</taxon>
        <taxon>Coccomyxaceae</taxon>
        <taxon>Coccomyxa</taxon>
    </lineage>
</organism>
<dbReference type="Proteomes" id="UP001497392">
    <property type="component" value="Unassembled WGS sequence"/>
</dbReference>
<name>A0ABP1GE52_9CHLO</name>
<dbReference type="PANTHER" id="PTHR31755">
    <property type="entry name" value="FOLATE RECEPTOR-LIKE"/>
    <property type="match status" value="1"/>
</dbReference>